<dbReference type="InterPro" id="IPR001750">
    <property type="entry name" value="ND/Mrp_TM"/>
</dbReference>
<feature type="domain" description="NADH:quinone oxidoreductase/Mrp antiporter transmembrane" evidence="9">
    <location>
        <begin position="121"/>
        <end position="390"/>
    </location>
</feature>
<evidence type="ECO:0000259" key="9">
    <source>
        <dbReference type="Pfam" id="PF00361"/>
    </source>
</evidence>
<feature type="transmembrane region" description="Helical" evidence="8">
    <location>
        <begin position="419"/>
        <end position="436"/>
    </location>
</feature>
<keyword evidence="5 8" id="KW-1133">Transmembrane helix</keyword>
<dbReference type="AlphaFoldDB" id="A0A6J4V355"/>
<feature type="transmembrane region" description="Helical" evidence="8">
    <location>
        <begin position="27"/>
        <end position="46"/>
    </location>
</feature>
<reference evidence="10" key="1">
    <citation type="submission" date="2020-02" db="EMBL/GenBank/DDBJ databases">
        <authorList>
            <person name="Meier V. D."/>
        </authorList>
    </citation>
    <scope>NUCLEOTIDE SEQUENCE</scope>
    <source>
        <strain evidence="10">AVDCRST_MAG87</strain>
    </source>
</reference>
<accession>A0A6J4V355</accession>
<evidence type="ECO:0000256" key="8">
    <source>
        <dbReference type="SAM" id="Phobius"/>
    </source>
</evidence>
<comment type="subcellular location">
    <subcellularLocation>
        <location evidence="1">Cell membrane</location>
        <topology evidence="1">Multi-pass membrane protein</topology>
    </subcellularLocation>
    <subcellularLocation>
        <location evidence="7">Membrane</location>
        <topology evidence="7">Multi-pass membrane protein</topology>
    </subcellularLocation>
</comment>
<dbReference type="PRINTS" id="PR01437">
    <property type="entry name" value="NUOXDRDTASE4"/>
</dbReference>
<dbReference type="GO" id="GO:0005886">
    <property type="term" value="C:plasma membrane"/>
    <property type="evidence" value="ECO:0007669"/>
    <property type="project" value="UniProtKB-SubCell"/>
</dbReference>
<evidence type="ECO:0000256" key="5">
    <source>
        <dbReference type="ARBA" id="ARBA00022989"/>
    </source>
</evidence>
<evidence type="ECO:0000256" key="1">
    <source>
        <dbReference type="ARBA" id="ARBA00004651"/>
    </source>
</evidence>
<feature type="transmembrane region" description="Helical" evidence="8">
    <location>
        <begin position="150"/>
        <end position="177"/>
    </location>
</feature>
<feature type="transmembrane region" description="Helical" evidence="8">
    <location>
        <begin position="98"/>
        <end position="119"/>
    </location>
</feature>
<dbReference type="PANTHER" id="PTHR42703">
    <property type="entry name" value="NADH DEHYDROGENASE"/>
    <property type="match status" value="1"/>
</dbReference>
<dbReference type="EMBL" id="CADCWJ010000466">
    <property type="protein sequence ID" value="CAA9567165.1"/>
    <property type="molecule type" value="Genomic_DNA"/>
</dbReference>
<dbReference type="InterPro" id="IPR003918">
    <property type="entry name" value="NADH_UbQ_OxRdtase"/>
</dbReference>
<feature type="transmembrane region" description="Helical" evidence="8">
    <location>
        <begin position="126"/>
        <end position="144"/>
    </location>
</feature>
<evidence type="ECO:0000256" key="2">
    <source>
        <dbReference type="ARBA" id="ARBA00005346"/>
    </source>
</evidence>
<feature type="transmembrane region" description="Helical" evidence="8">
    <location>
        <begin position="67"/>
        <end position="92"/>
    </location>
</feature>
<evidence type="ECO:0000313" key="10">
    <source>
        <dbReference type="EMBL" id="CAA9567165.1"/>
    </source>
</evidence>
<feature type="transmembrane region" description="Helical" evidence="8">
    <location>
        <begin position="232"/>
        <end position="252"/>
    </location>
</feature>
<evidence type="ECO:0000256" key="6">
    <source>
        <dbReference type="ARBA" id="ARBA00023136"/>
    </source>
</evidence>
<dbReference type="InterPro" id="IPR050586">
    <property type="entry name" value="CPA3_Na-H_Antiporter_D"/>
</dbReference>
<feature type="transmembrane region" description="Helical" evidence="8">
    <location>
        <begin position="379"/>
        <end position="398"/>
    </location>
</feature>
<keyword evidence="3" id="KW-1003">Cell membrane</keyword>
<keyword evidence="4 7" id="KW-0812">Transmembrane</keyword>
<dbReference type="GO" id="GO:0008137">
    <property type="term" value="F:NADH dehydrogenase (ubiquinone) activity"/>
    <property type="evidence" value="ECO:0007669"/>
    <property type="project" value="InterPro"/>
</dbReference>
<feature type="transmembrane region" description="Helical" evidence="8">
    <location>
        <begin position="198"/>
        <end position="220"/>
    </location>
</feature>
<dbReference type="PANTHER" id="PTHR42703:SF1">
    <property type="entry name" value="NA(+)_H(+) ANTIPORTER SUBUNIT D1"/>
    <property type="match status" value="1"/>
</dbReference>
<evidence type="ECO:0000256" key="3">
    <source>
        <dbReference type="ARBA" id="ARBA00022475"/>
    </source>
</evidence>
<organism evidence="10">
    <name type="scientific">uncultured Thermomicrobiales bacterium</name>
    <dbReference type="NCBI Taxonomy" id="1645740"/>
    <lineage>
        <taxon>Bacteria</taxon>
        <taxon>Pseudomonadati</taxon>
        <taxon>Thermomicrobiota</taxon>
        <taxon>Thermomicrobia</taxon>
        <taxon>Thermomicrobiales</taxon>
        <taxon>environmental samples</taxon>
    </lineage>
</organism>
<feature type="transmembrane region" description="Helical" evidence="8">
    <location>
        <begin position="264"/>
        <end position="281"/>
    </location>
</feature>
<evidence type="ECO:0000256" key="4">
    <source>
        <dbReference type="ARBA" id="ARBA00022692"/>
    </source>
</evidence>
<proteinExistence type="inferred from homology"/>
<protein>
    <submittedName>
        <fullName evidence="10">Na(+) H(+) antiporter subunit D</fullName>
    </submittedName>
</protein>
<sequence>MIALPLAIVWFGAILLAALDGTRRGVGYLAVAILADALVANVVLAVDVYQHGDRDMAIGGWEPGIGIALRVDMLGIVFSMLSLLVLLCALWFEVSRDVRARIFPSLVLFMAVGLTGLCFTGDIFNFYVFFEISMISAYVMASYGETPRQFRAALIFIVVNLLGSVFFLIGIAAIYHTTGWLDMERIAERMPVVAENPAILSSTIIFVAFGIKLGLFPFHFWLPAVYTGTRPAVAAILSGALANIGSYGLLRFGADLFPRELSEGAPVLITLGAISILYGGVQAIARQTPNEVLAYSAIGQVGYILIAISIGGQAGYAAAILYAVLNGLNNALLFLSVSLRGWVAGAAFAVGAFSVAGVPPAGGFFGKLTLFQIGIADDGPVLVALIFLGGALSFVYMFQLYRRRFWTTEEADESSTVGALGLVAALALILIGIGLWPEPLIELTTRASQVLPERVP</sequence>
<evidence type="ECO:0000256" key="7">
    <source>
        <dbReference type="RuleBase" id="RU000320"/>
    </source>
</evidence>
<comment type="similarity">
    <text evidence="2">Belongs to the CPA3 antiporters (TC 2.A.63) subunit D family.</text>
</comment>
<dbReference type="GO" id="GO:0042773">
    <property type="term" value="P:ATP synthesis coupled electron transport"/>
    <property type="evidence" value="ECO:0007669"/>
    <property type="project" value="InterPro"/>
</dbReference>
<dbReference type="Pfam" id="PF00361">
    <property type="entry name" value="Proton_antipo_M"/>
    <property type="match status" value="1"/>
</dbReference>
<feature type="transmembrane region" description="Helical" evidence="8">
    <location>
        <begin position="337"/>
        <end position="359"/>
    </location>
</feature>
<name>A0A6J4V355_9BACT</name>
<gene>
    <name evidence="10" type="ORF">AVDCRST_MAG87-2057</name>
</gene>
<keyword evidence="6 8" id="KW-0472">Membrane</keyword>